<evidence type="ECO:0000313" key="10">
    <source>
        <dbReference type="EMBL" id="AQP44146.1"/>
    </source>
</evidence>
<feature type="transmembrane region" description="Helical" evidence="8">
    <location>
        <begin position="142"/>
        <end position="158"/>
    </location>
</feature>
<proteinExistence type="inferred from homology"/>
<feature type="transmembrane region" description="Helical" evidence="8">
    <location>
        <begin position="86"/>
        <end position="106"/>
    </location>
</feature>
<dbReference type="InterPro" id="IPR000620">
    <property type="entry name" value="EamA_dom"/>
</dbReference>
<feature type="transmembrane region" description="Helical" evidence="8">
    <location>
        <begin position="118"/>
        <end position="135"/>
    </location>
</feature>
<evidence type="ECO:0000256" key="2">
    <source>
        <dbReference type="ARBA" id="ARBA00007362"/>
    </source>
</evidence>
<reference evidence="10 11" key="1">
    <citation type="journal article" date="2016" name="Int. J. Syst. Evol. Microbiol.">
        <title>Tessaracoccus flavus sp. nov., isolated from the drainage system of a lindane-producing factory.</title>
        <authorList>
            <person name="Kumari R."/>
            <person name="Singh P."/>
            <person name="Schumann P."/>
            <person name="Lal R."/>
        </authorList>
    </citation>
    <scope>NUCLEOTIDE SEQUENCE [LARGE SCALE GENOMIC DNA]</scope>
    <source>
        <strain evidence="10 11">RP1T</strain>
    </source>
</reference>
<dbReference type="GO" id="GO:0005886">
    <property type="term" value="C:plasma membrane"/>
    <property type="evidence" value="ECO:0007669"/>
    <property type="project" value="UniProtKB-SubCell"/>
</dbReference>
<name>A0A1Q2CDG9_9ACTN</name>
<dbReference type="InterPro" id="IPR037185">
    <property type="entry name" value="EmrE-like"/>
</dbReference>
<evidence type="ECO:0000256" key="6">
    <source>
        <dbReference type="ARBA" id="ARBA00022989"/>
    </source>
</evidence>
<dbReference type="Pfam" id="PF00892">
    <property type="entry name" value="EamA"/>
    <property type="match status" value="1"/>
</dbReference>
<keyword evidence="11" id="KW-1185">Reference proteome</keyword>
<evidence type="ECO:0000256" key="5">
    <source>
        <dbReference type="ARBA" id="ARBA00022692"/>
    </source>
</evidence>
<dbReference type="EMBL" id="CP019605">
    <property type="protein sequence ID" value="AQP44146.1"/>
    <property type="molecule type" value="Genomic_DNA"/>
</dbReference>
<keyword evidence="4" id="KW-1003">Cell membrane</keyword>
<evidence type="ECO:0000256" key="8">
    <source>
        <dbReference type="SAM" id="Phobius"/>
    </source>
</evidence>
<evidence type="ECO:0000256" key="3">
    <source>
        <dbReference type="ARBA" id="ARBA00022448"/>
    </source>
</evidence>
<evidence type="ECO:0000256" key="1">
    <source>
        <dbReference type="ARBA" id="ARBA00004651"/>
    </source>
</evidence>
<dbReference type="OrthoDB" id="369870at2"/>
<keyword evidence="5 8" id="KW-0812">Transmembrane</keyword>
<dbReference type="Proteomes" id="UP000188324">
    <property type="component" value="Chromosome"/>
</dbReference>
<comment type="subcellular location">
    <subcellularLocation>
        <location evidence="1">Cell membrane</location>
        <topology evidence="1">Multi-pass membrane protein</topology>
    </subcellularLocation>
</comment>
<evidence type="ECO:0000259" key="9">
    <source>
        <dbReference type="Pfam" id="PF00892"/>
    </source>
</evidence>
<feature type="domain" description="EamA" evidence="9">
    <location>
        <begin position="167"/>
        <end position="299"/>
    </location>
</feature>
<sequence>MSWQQTSAQRYAHPTMIQPARAGLLYGLAAYGLWGLFPLFFLLFARSGALEVVAHRALWSLVFCALLLTVLRQWDSVRVVLADRRTTAALVAAGFLIVVNWSTYVFAVLTDRTLETALGYFINPLAVAALGIFVLGERLRRLQWVAMGLGGASVAVMVGGYGEVPWTALLLATSFGLYSLVKKVAGRSVGALPGLALETAAVAPLAVAYLAFLGATGASSATLADGYGLLLVSTGIVTAVPLLLFAAAARRVSMITIAILQYLAPIGQFLLGWLVLHEPMPPVRWAGFALVWAGVLVFVADSLLTSRRAASARRRLRREGGVGLP</sequence>
<gene>
    <name evidence="10" type="ORF">RPIT_04390</name>
</gene>
<evidence type="ECO:0000313" key="11">
    <source>
        <dbReference type="Proteomes" id="UP000188324"/>
    </source>
</evidence>
<dbReference type="InterPro" id="IPR004626">
    <property type="entry name" value="RarD"/>
</dbReference>
<comment type="similarity">
    <text evidence="2">Belongs to the EamA transporter family.</text>
</comment>
<feature type="transmembrane region" description="Helical" evidence="8">
    <location>
        <begin position="227"/>
        <end position="248"/>
    </location>
</feature>
<dbReference type="PANTHER" id="PTHR22911">
    <property type="entry name" value="ACYL-MALONYL CONDENSING ENZYME-RELATED"/>
    <property type="match status" value="1"/>
</dbReference>
<dbReference type="PANTHER" id="PTHR22911:SF137">
    <property type="entry name" value="SOLUTE CARRIER FAMILY 35 MEMBER G2-RELATED"/>
    <property type="match status" value="1"/>
</dbReference>
<feature type="transmembrane region" description="Helical" evidence="8">
    <location>
        <begin position="57"/>
        <end position="74"/>
    </location>
</feature>
<feature type="transmembrane region" description="Helical" evidence="8">
    <location>
        <begin position="164"/>
        <end position="181"/>
    </location>
</feature>
<evidence type="ECO:0000256" key="7">
    <source>
        <dbReference type="ARBA" id="ARBA00023136"/>
    </source>
</evidence>
<feature type="transmembrane region" description="Helical" evidence="8">
    <location>
        <begin position="193"/>
        <end position="215"/>
    </location>
</feature>
<dbReference type="Gene3D" id="1.10.3730.20">
    <property type="match status" value="1"/>
</dbReference>
<organism evidence="10 11">
    <name type="scientific">Tessaracoccus flavus</name>
    <dbReference type="NCBI Taxonomy" id="1610493"/>
    <lineage>
        <taxon>Bacteria</taxon>
        <taxon>Bacillati</taxon>
        <taxon>Actinomycetota</taxon>
        <taxon>Actinomycetes</taxon>
        <taxon>Propionibacteriales</taxon>
        <taxon>Propionibacteriaceae</taxon>
        <taxon>Tessaracoccus</taxon>
    </lineage>
</organism>
<dbReference type="STRING" id="1610493.RPIT_04390"/>
<keyword evidence="6 8" id="KW-1133">Transmembrane helix</keyword>
<feature type="transmembrane region" description="Helical" evidence="8">
    <location>
        <begin position="24"/>
        <end position="45"/>
    </location>
</feature>
<keyword evidence="7 8" id="KW-0472">Membrane</keyword>
<evidence type="ECO:0000256" key="4">
    <source>
        <dbReference type="ARBA" id="ARBA00022475"/>
    </source>
</evidence>
<feature type="transmembrane region" description="Helical" evidence="8">
    <location>
        <begin position="282"/>
        <end position="304"/>
    </location>
</feature>
<dbReference type="KEGG" id="tfl:RPIT_04390"/>
<feature type="transmembrane region" description="Helical" evidence="8">
    <location>
        <begin position="255"/>
        <end position="276"/>
    </location>
</feature>
<keyword evidence="3" id="KW-0813">Transport</keyword>
<dbReference type="AlphaFoldDB" id="A0A1Q2CDG9"/>
<protein>
    <recommendedName>
        <fullName evidence="9">EamA domain-containing protein</fullName>
    </recommendedName>
</protein>
<accession>A0A1Q2CDG9</accession>
<dbReference type="NCBIfam" id="TIGR00688">
    <property type="entry name" value="rarD"/>
    <property type="match status" value="1"/>
</dbReference>
<dbReference type="SUPFAM" id="SSF103481">
    <property type="entry name" value="Multidrug resistance efflux transporter EmrE"/>
    <property type="match status" value="2"/>
</dbReference>